<sequence>MAAPLKRHGNLAACVVLLACTAWLSVRYNNSAAFERPIHFSILALLGSGLFITAWCNSQSPSIAPRNEGYQLATFISSRADWQRHLQNSIDYVRNRQFLASPSVLLGCAIILRTLLFWRTIRTIHCSWESFEAFLPALIALYAAASPTAIKLQQSIGDQNRSRRCFTATYTRYLFLAVVWAYAARATLTLSTQSAGAICPPGFFRWERQIPLAQIVTVVLDALLAVHFSRWRQDTADDAPQAWAFASRLFLSCAGVLTVLACFSFYNLHNIRWAFSLHYVDIRDLLADSAVTSIAVLAGLYLMTDLHPSTLAMITTASGVYAHQLVRIVKAAAPADDPLMYMISGGITIAGVGFLLRYDRDIANTSGASVDPRLMRFLSGWYVVLIGFLCGTYLIFYPDFSTTDTLSFPDLLSVANRRSNEWIEQANQSRTLDDAVQNYRNRYGLAPPPNFDKWFEYAVANESPIIDDFGQINNDLLPFWGVPPKVLRERTKNLLELPRLGAGGIQIRGGKVNIAPGTPGSHRWMMESMQRMIEPFAKHLPNMDFAVNLFDECRVAIPFEDAQGLERNALASRAKLLSKKDPKGFEEKKGIWSDNLKIQSQKVRSPHFADHIRDEIYYDYVAPACPPDSAARSTRWWSRKEACRDCLLPHATRVYENGLEDLPVVANWSTSLDLCHQPDMAYLHGFLLSPSAAVFTKTPYPVFSQSKTAGFSDILFPSPWNFEDKTAYDEDEDKEYEHKKNVMFWRGSATDGYAARGSWQSFLRTRFVQLANAVWEAPLAQHDGQRAVSSGAAPTLDVGFVGDWGKCHDYDCQSQKETFWGPGRDEAVKYKVPFQEHWKYAHLMDLDGAGFSGRFIPFLRSRSLVYRAGIFRTWLEERVHTWRHYVPVDVRLHELRGLLRFFGGDYEGKIRAEEIAEQGRLWAEKALRKEDMRIYLFRLLLEWGRLVDDGREELGFAA</sequence>
<gene>
    <name evidence="1" type="ORF">CTRU02_204919</name>
</gene>
<comment type="caution">
    <text evidence="1">The sequence shown here is derived from an EMBL/GenBank/DDBJ whole genome shotgun (WGS) entry which is preliminary data.</text>
</comment>
<protein>
    <submittedName>
        <fullName evidence="1">Capsular associated protein</fullName>
    </submittedName>
</protein>
<proteinExistence type="predicted"/>
<name>A0ACC3Z2K5_COLTU</name>
<keyword evidence="2" id="KW-1185">Reference proteome</keyword>
<evidence type="ECO:0000313" key="2">
    <source>
        <dbReference type="Proteomes" id="UP000805649"/>
    </source>
</evidence>
<evidence type="ECO:0000313" key="1">
    <source>
        <dbReference type="EMBL" id="KAL0938309.1"/>
    </source>
</evidence>
<organism evidence="1 2">
    <name type="scientific">Colletotrichum truncatum</name>
    <name type="common">Anthracnose fungus</name>
    <name type="synonym">Colletotrichum capsici</name>
    <dbReference type="NCBI Taxonomy" id="5467"/>
    <lineage>
        <taxon>Eukaryota</taxon>
        <taxon>Fungi</taxon>
        <taxon>Dikarya</taxon>
        <taxon>Ascomycota</taxon>
        <taxon>Pezizomycotina</taxon>
        <taxon>Sordariomycetes</taxon>
        <taxon>Hypocreomycetidae</taxon>
        <taxon>Glomerellales</taxon>
        <taxon>Glomerellaceae</taxon>
        <taxon>Colletotrichum</taxon>
        <taxon>Colletotrichum truncatum species complex</taxon>
    </lineage>
</organism>
<accession>A0ACC3Z2K5</accession>
<reference evidence="1 2" key="1">
    <citation type="journal article" date="2020" name="Phytopathology">
        <title>Genome Sequence Resources of Colletotrichum truncatum, C. plurivorum, C. musicola, and C. sojae: Four Species Pathogenic to Soybean (Glycine max).</title>
        <authorList>
            <person name="Rogerio F."/>
            <person name="Boufleur T.R."/>
            <person name="Ciampi-Guillardi M."/>
            <person name="Sukno S.A."/>
            <person name="Thon M.R."/>
            <person name="Massola Junior N.S."/>
            <person name="Baroncelli R."/>
        </authorList>
    </citation>
    <scope>NUCLEOTIDE SEQUENCE [LARGE SCALE GENOMIC DNA]</scope>
    <source>
        <strain evidence="1 2">CMES1059</strain>
    </source>
</reference>
<dbReference type="Proteomes" id="UP000805649">
    <property type="component" value="Unassembled WGS sequence"/>
</dbReference>
<dbReference type="EMBL" id="VUJX02000003">
    <property type="protein sequence ID" value="KAL0938309.1"/>
    <property type="molecule type" value="Genomic_DNA"/>
</dbReference>